<reference evidence="6 7" key="1">
    <citation type="journal article" date="2012" name="Science">
        <title>The Paleozoic origin of enzymatic lignin decomposition reconstructed from 31 fungal genomes.</title>
        <authorList>
            <person name="Floudas D."/>
            <person name="Binder M."/>
            <person name="Riley R."/>
            <person name="Barry K."/>
            <person name="Blanchette R.A."/>
            <person name="Henrissat B."/>
            <person name="Martinez A.T."/>
            <person name="Otillar R."/>
            <person name="Spatafora J.W."/>
            <person name="Yadav J.S."/>
            <person name="Aerts A."/>
            <person name="Benoit I."/>
            <person name="Boyd A."/>
            <person name="Carlson A."/>
            <person name="Copeland A."/>
            <person name="Coutinho P.M."/>
            <person name="de Vries R.P."/>
            <person name="Ferreira P."/>
            <person name="Findley K."/>
            <person name="Foster B."/>
            <person name="Gaskell J."/>
            <person name="Glotzer D."/>
            <person name="Gorecki P."/>
            <person name="Heitman J."/>
            <person name="Hesse C."/>
            <person name="Hori C."/>
            <person name="Igarashi K."/>
            <person name="Jurgens J.A."/>
            <person name="Kallen N."/>
            <person name="Kersten P."/>
            <person name="Kohler A."/>
            <person name="Kuees U."/>
            <person name="Kumar T.K.A."/>
            <person name="Kuo A."/>
            <person name="LaButti K."/>
            <person name="Larrondo L.F."/>
            <person name="Lindquist E."/>
            <person name="Ling A."/>
            <person name="Lombard V."/>
            <person name="Lucas S."/>
            <person name="Lundell T."/>
            <person name="Martin R."/>
            <person name="McLaughlin D.J."/>
            <person name="Morgenstern I."/>
            <person name="Morin E."/>
            <person name="Murat C."/>
            <person name="Nagy L.G."/>
            <person name="Nolan M."/>
            <person name="Ohm R.A."/>
            <person name="Patyshakuliyeva A."/>
            <person name="Rokas A."/>
            <person name="Ruiz-Duenas F.J."/>
            <person name="Sabat G."/>
            <person name="Salamov A."/>
            <person name="Samejima M."/>
            <person name="Schmutz J."/>
            <person name="Slot J.C."/>
            <person name="St John F."/>
            <person name="Stenlid J."/>
            <person name="Sun H."/>
            <person name="Sun S."/>
            <person name="Syed K."/>
            <person name="Tsang A."/>
            <person name="Wiebenga A."/>
            <person name="Young D."/>
            <person name="Pisabarro A."/>
            <person name="Eastwood D.C."/>
            <person name="Martin F."/>
            <person name="Cullen D."/>
            <person name="Grigoriev I.V."/>
            <person name="Hibbett D.S."/>
        </authorList>
    </citation>
    <scope>NUCLEOTIDE SEQUENCE</scope>
    <source>
        <strain evidence="7">FP-58527</strain>
    </source>
</reference>
<dbReference type="InterPro" id="IPR018022">
    <property type="entry name" value="IPT"/>
</dbReference>
<dbReference type="InterPro" id="IPR027417">
    <property type="entry name" value="P-loop_NTPase"/>
</dbReference>
<feature type="region of interest" description="Disordered" evidence="5">
    <location>
        <begin position="282"/>
        <end position="305"/>
    </location>
</feature>
<dbReference type="PANTHER" id="PTHR11088:SF89">
    <property type="entry name" value="TRNA DIMETHYLALLYLTRANSFERASE"/>
    <property type="match status" value="1"/>
</dbReference>
<evidence type="ECO:0000256" key="1">
    <source>
        <dbReference type="ARBA" id="ARBA00005842"/>
    </source>
</evidence>
<dbReference type="Gene3D" id="3.30.160.60">
    <property type="entry name" value="Classic Zinc Finger"/>
    <property type="match status" value="1"/>
</dbReference>
<keyword evidence="4" id="KW-0067">ATP-binding</keyword>
<gene>
    <name evidence="6" type="ORF">FOMPIDRAFT_125132</name>
</gene>
<evidence type="ECO:0000256" key="5">
    <source>
        <dbReference type="SAM" id="MobiDB-lite"/>
    </source>
</evidence>
<dbReference type="InterPro" id="IPR039657">
    <property type="entry name" value="Dimethylallyltransferase"/>
</dbReference>
<dbReference type="HAMAP" id="MF_00185">
    <property type="entry name" value="IPP_trans"/>
    <property type="match status" value="1"/>
</dbReference>
<evidence type="ECO:0008006" key="8">
    <source>
        <dbReference type="Google" id="ProtNLM"/>
    </source>
</evidence>
<dbReference type="GO" id="GO:0052381">
    <property type="term" value="F:tRNA dimethylallyltransferase activity"/>
    <property type="evidence" value="ECO:0007669"/>
    <property type="project" value="InterPro"/>
</dbReference>
<dbReference type="Proteomes" id="UP000015241">
    <property type="component" value="Unassembled WGS sequence"/>
</dbReference>
<keyword evidence="3" id="KW-0547">Nucleotide-binding</keyword>
<dbReference type="Pfam" id="PF01715">
    <property type="entry name" value="IPPT"/>
    <property type="match status" value="1"/>
</dbReference>
<dbReference type="GO" id="GO:0006400">
    <property type="term" value="P:tRNA modification"/>
    <property type="evidence" value="ECO:0007669"/>
    <property type="project" value="TreeGrafter"/>
</dbReference>
<evidence type="ECO:0000256" key="3">
    <source>
        <dbReference type="ARBA" id="ARBA00022741"/>
    </source>
</evidence>
<sequence length="532" mass="59797">MNYCLRPLITICGTTGVGKSKLAVELALALAQKSPSTIHGYRGARVINADAMQVYSGVDIITNKMSTGEMQGVEHLLMSFKRPGEQYFVTEWVKDAQDAIEETHRMGQVPIVVGGTSYWIQHLLFPNRLVSMDSTNPDTSEDHNVSESLARSLSALPPELFELFHALPHESPSATDQPELAMSMHQLLTTLDPSVARRFHWKDTRKSLRQLTIIKETGRLSSEIIAEQSLVTPRPKYRTLLFWLYAKPDVLKPRLDLRVDQMVEQGLLDEIRGLRAQLPAAKAVAEGSTRPARGPSYDNETDNEPTEIDYTLGIYQSIGFKEFHEYLCAPSHDETAFQEALQKMKTATRRYTNRQNMWIRNQLLPAARAANMDNRSEGGEELVPAYVLDATELGASWESRVREPAQGIADAFLNGERLPDPMSLSDTARDLLTEKPKSVPRRKITCEVCTLDKARPFMVDEGPQWKAHLRTRHHRKRVLQGNLREGKHVSARQLTHLENGTNLTSGLLDFLREALSEKSHLLHGLELAHSAG</sequence>
<dbReference type="STRING" id="743788.S8ELC3"/>
<evidence type="ECO:0000256" key="2">
    <source>
        <dbReference type="ARBA" id="ARBA00022679"/>
    </source>
</evidence>
<accession>S8ELC3</accession>
<protein>
    <recommendedName>
        <fullName evidence="8">tRNA isopentenyltransferase</fullName>
    </recommendedName>
</protein>
<evidence type="ECO:0000256" key="4">
    <source>
        <dbReference type="ARBA" id="ARBA00022840"/>
    </source>
</evidence>
<dbReference type="InParanoid" id="S8ELC3"/>
<dbReference type="GO" id="GO:0005524">
    <property type="term" value="F:ATP binding"/>
    <property type="evidence" value="ECO:0007669"/>
    <property type="project" value="UniProtKB-KW"/>
</dbReference>
<dbReference type="GO" id="GO:0005739">
    <property type="term" value="C:mitochondrion"/>
    <property type="evidence" value="ECO:0007669"/>
    <property type="project" value="TreeGrafter"/>
</dbReference>
<organism evidence="6 7">
    <name type="scientific">Fomitopsis schrenkii</name>
    <name type="common">Brown rot fungus</name>
    <dbReference type="NCBI Taxonomy" id="2126942"/>
    <lineage>
        <taxon>Eukaryota</taxon>
        <taxon>Fungi</taxon>
        <taxon>Dikarya</taxon>
        <taxon>Basidiomycota</taxon>
        <taxon>Agaricomycotina</taxon>
        <taxon>Agaricomycetes</taxon>
        <taxon>Polyporales</taxon>
        <taxon>Fomitopsis</taxon>
    </lineage>
</organism>
<dbReference type="eggNOG" id="KOG1384">
    <property type="taxonomic scope" value="Eukaryota"/>
</dbReference>
<dbReference type="Gene3D" id="1.10.20.140">
    <property type="match status" value="1"/>
</dbReference>
<dbReference type="FunCoup" id="S8ELC3">
    <property type="interactions" value="477"/>
</dbReference>
<dbReference type="PANTHER" id="PTHR11088">
    <property type="entry name" value="TRNA DIMETHYLALLYLTRANSFERASE"/>
    <property type="match status" value="1"/>
</dbReference>
<keyword evidence="7" id="KW-1185">Reference proteome</keyword>
<proteinExistence type="inferred from homology"/>
<name>S8ELC3_FOMSC</name>
<evidence type="ECO:0000313" key="6">
    <source>
        <dbReference type="EMBL" id="EPT05917.1"/>
    </source>
</evidence>
<dbReference type="HOGENOM" id="CLU_032616_2_3_1"/>
<dbReference type="OrthoDB" id="775260at2759"/>
<evidence type="ECO:0000313" key="7">
    <source>
        <dbReference type="Proteomes" id="UP000015241"/>
    </source>
</evidence>
<dbReference type="AlphaFoldDB" id="S8ELC3"/>
<dbReference type="Gene3D" id="3.40.50.300">
    <property type="entry name" value="P-loop containing nucleotide triphosphate hydrolases"/>
    <property type="match status" value="1"/>
</dbReference>
<comment type="similarity">
    <text evidence="1">Belongs to the IPP transferase family.</text>
</comment>
<keyword evidence="2" id="KW-0808">Transferase</keyword>
<dbReference type="SUPFAM" id="SSF52540">
    <property type="entry name" value="P-loop containing nucleoside triphosphate hydrolases"/>
    <property type="match status" value="1"/>
</dbReference>
<dbReference type="EMBL" id="KE504122">
    <property type="protein sequence ID" value="EPT05917.1"/>
    <property type="molecule type" value="Genomic_DNA"/>
</dbReference>